<dbReference type="Proteomes" id="UP000824189">
    <property type="component" value="Unassembled WGS sequence"/>
</dbReference>
<dbReference type="SUPFAM" id="SSF53474">
    <property type="entry name" value="alpha/beta-Hydrolases"/>
    <property type="match status" value="1"/>
</dbReference>
<dbReference type="Gene3D" id="3.40.50.1820">
    <property type="entry name" value="alpha/beta hydrolase"/>
    <property type="match status" value="1"/>
</dbReference>
<keyword evidence="2" id="KW-0378">Hydrolase</keyword>
<protein>
    <submittedName>
        <fullName evidence="2">Alpha/beta hydrolase</fullName>
    </submittedName>
</protein>
<dbReference type="GO" id="GO:0016020">
    <property type="term" value="C:membrane"/>
    <property type="evidence" value="ECO:0007669"/>
    <property type="project" value="TreeGrafter"/>
</dbReference>
<sequence>MGFMARRVVGRITGSGREVPGLPAAGWSDFVTVSDGSRLFVRIFSSDATTAAPSTPNPTVVTVVLVHGFNLSGESWFFQVDRLMQSPGVRVVVPDLRGHGRSTRPLEKRNLEKLNVEDTSRDLVDVLRQVVPGVDAGTSGPVMLVGHSMGVMTVLGALRLMPEAMLRRVGAVALINGAIDTFASAGITRVLGSLPARGLRAAWGKAPRGMEWVKDRADVLLKPVLAGFVYHGQLEEGVSADFDVVDFHAEEIGRTPMSTLLAFVDDLVEHDETDAAPYLKGIPGVVMVGKRDDVTPAEQTRKIAEAWPGGVELVEFPDSGHMLPVECPEAVNAKLAGLLARLQWGHPA</sequence>
<dbReference type="InterPro" id="IPR000073">
    <property type="entry name" value="AB_hydrolase_1"/>
</dbReference>
<accession>A0A9D1URR7</accession>
<dbReference type="PANTHER" id="PTHR43798:SF33">
    <property type="entry name" value="HYDROLASE, PUTATIVE (AFU_ORTHOLOGUE AFUA_2G14860)-RELATED"/>
    <property type="match status" value="1"/>
</dbReference>
<gene>
    <name evidence="2" type="ORF">H9867_07525</name>
</gene>
<evidence type="ECO:0000259" key="1">
    <source>
        <dbReference type="Pfam" id="PF12697"/>
    </source>
</evidence>
<dbReference type="InterPro" id="IPR000639">
    <property type="entry name" value="Epox_hydrolase-like"/>
</dbReference>
<dbReference type="PRINTS" id="PR00412">
    <property type="entry name" value="EPOXHYDRLASE"/>
</dbReference>
<evidence type="ECO:0000313" key="2">
    <source>
        <dbReference type="EMBL" id="HIW96315.1"/>
    </source>
</evidence>
<comment type="caution">
    <text evidence="2">The sequence shown here is derived from an EMBL/GenBank/DDBJ whole genome shotgun (WGS) entry which is preliminary data.</text>
</comment>
<name>A0A9D1URR7_9CORY</name>
<dbReference type="EMBL" id="DXFZ01000091">
    <property type="protein sequence ID" value="HIW96315.1"/>
    <property type="molecule type" value="Genomic_DNA"/>
</dbReference>
<reference evidence="2" key="1">
    <citation type="journal article" date="2021" name="PeerJ">
        <title>Extensive microbial diversity within the chicken gut microbiome revealed by metagenomics and culture.</title>
        <authorList>
            <person name="Gilroy R."/>
            <person name="Ravi A."/>
            <person name="Getino M."/>
            <person name="Pursley I."/>
            <person name="Horton D.L."/>
            <person name="Alikhan N.F."/>
            <person name="Baker D."/>
            <person name="Gharbi K."/>
            <person name="Hall N."/>
            <person name="Watson M."/>
            <person name="Adriaenssens E.M."/>
            <person name="Foster-Nyarko E."/>
            <person name="Jarju S."/>
            <person name="Secka A."/>
            <person name="Antonio M."/>
            <person name="Oren A."/>
            <person name="Chaudhuri R.R."/>
            <person name="La Ragione R."/>
            <person name="Hildebrand F."/>
            <person name="Pallen M.J."/>
        </authorList>
    </citation>
    <scope>NUCLEOTIDE SEQUENCE</scope>
    <source>
        <strain evidence="2">4376</strain>
    </source>
</reference>
<evidence type="ECO:0000313" key="3">
    <source>
        <dbReference type="Proteomes" id="UP000824189"/>
    </source>
</evidence>
<dbReference type="InterPro" id="IPR029058">
    <property type="entry name" value="AB_hydrolase_fold"/>
</dbReference>
<dbReference type="InterPro" id="IPR050266">
    <property type="entry name" value="AB_hydrolase_sf"/>
</dbReference>
<dbReference type="AlphaFoldDB" id="A0A9D1URR7"/>
<dbReference type="Pfam" id="PF12697">
    <property type="entry name" value="Abhydrolase_6"/>
    <property type="match status" value="1"/>
</dbReference>
<dbReference type="GO" id="GO:0016787">
    <property type="term" value="F:hydrolase activity"/>
    <property type="evidence" value="ECO:0007669"/>
    <property type="project" value="UniProtKB-KW"/>
</dbReference>
<feature type="domain" description="AB hydrolase-1" evidence="1">
    <location>
        <begin position="63"/>
        <end position="333"/>
    </location>
</feature>
<reference evidence="2" key="2">
    <citation type="submission" date="2021-04" db="EMBL/GenBank/DDBJ databases">
        <authorList>
            <person name="Gilroy R."/>
        </authorList>
    </citation>
    <scope>NUCLEOTIDE SEQUENCE</scope>
    <source>
        <strain evidence="2">4376</strain>
    </source>
</reference>
<dbReference type="PANTHER" id="PTHR43798">
    <property type="entry name" value="MONOACYLGLYCEROL LIPASE"/>
    <property type="match status" value="1"/>
</dbReference>
<organism evidence="2 3">
    <name type="scientific">Candidatus Corynebacterium gallistercoris</name>
    <dbReference type="NCBI Taxonomy" id="2838530"/>
    <lineage>
        <taxon>Bacteria</taxon>
        <taxon>Bacillati</taxon>
        <taxon>Actinomycetota</taxon>
        <taxon>Actinomycetes</taxon>
        <taxon>Mycobacteriales</taxon>
        <taxon>Corynebacteriaceae</taxon>
        <taxon>Corynebacterium</taxon>
    </lineage>
</organism>
<proteinExistence type="predicted"/>